<feature type="transmembrane region" description="Helical" evidence="9">
    <location>
        <begin position="39"/>
        <end position="62"/>
    </location>
</feature>
<keyword evidence="6 9" id="KW-1133">Transmembrane helix</keyword>
<name>A0A1G8NJB4_9RHOB</name>
<feature type="domain" description="Bacterial sugar transferase" evidence="10">
    <location>
        <begin position="37"/>
        <end position="227"/>
    </location>
</feature>
<organism evidence="11 12">
    <name type="scientific">Salipiger marinus</name>
    <dbReference type="NCBI Taxonomy" id="555512"/>
    <lineage>
        <taxon>Bacteria</taxon>
        <taxon>Pseudomonadati</taxon>
        <taxon>Pseudomonadota</taxon>
        <taxon>Alphaproteobacteria</taxon>
        <taxon>Rhodobacterales</taxon>
        <taxon>Roseobacteraceae</taxon>
        <taxon>Salipiger</taxon>
    </lineage>
</organism>
<evidence type="ECO:0000256" key="3">
    <source>
        <dbReference type="ARBA" id="ARBA00022475"/>
    </source>
</evidence>
<evidence type="ECO:0000259" key="10">
    <source>
        <dbReference type="Pfam" id="PF02397"/>
    </source>
</evidence>
<reference evidence="11 12" key="1">
    <citation type="submission" date="2016-10" db="EMBL/GenBank/DDBJ databases">
        <authorList>
            <person name="de Groot N.N."/>
        </authorList>
    </citation>
    <scope>NUCLEOTIDE SEQUENCE [LARGE SCALE GENOMIC DNA]</scope>
    <source>
        <strain evidence="11 12">DSM 26424</strain>
    </source>
</reference>
<evidence type="ECO:0000256" key="6">
    <source>
        <dbReference type="ARBA" id="ARBA00022989"/>
    </source>
</evidence>
<gene>
    <name evidence="11" type="ORF">SAMN04487993_1010101</name>
</gene>
<evidence type="ECO:0000256" key="2">
    <source>
        <dbReference type="ARBA" id="ARBA00006464"/>
    </source>
</evidence>
<evidence type="ECO:0000256" key="7">
    <source>
        <dbReference type="ARBA" id="ARBA00023136"/>
    </source>
</evidence>
<dbReference type="GO" id="GO:0005886">
    <property type="term" value="C:plasma membrane"/>
    <property type="evidence" value="ECO:0007669"/>
    <property type="project" value="UniProtKB-SubCell"/>
</dbReference>
<dbReference type="PANTHER" id="PTHR30576:SF4">
    <property type="entry name" value="UNDECAPRENYL-PHOSPHATE GALACTOSE PHOSPHOTRANSFERASE"/>
    <property type="match status" value="1"/>
</dbReference>
<evidence type="ECO:0000256" key="9">
    <source>
        <dbReference type="SAM" id="Phobius"/>
    </source>
</evidence>
<evidence type="ECO:0000313" key="11">
    <source>
        <dbReference type="EMBL" id="SDI80339.1"/>
    </source>
</evidence>
<keyword evidence="5 9" id="KW-0812">Transmembrane</keyword>
<accession>A0A1G8NJB4</accession>
<dbReference type="Proteomes" id="UP000199093">
    <property type="component" value="Unassembled WGS sequence"/>
</dbReference>
<evidence type="ECO:0000256" key="5">
    <source>
        <dbReference type="ARBA" id="ARBA00022692"/>
    </source>
</evidence>
<dbReference type="InterPro" id="IPR003362">
    <property type="entry name" value="Bact_transf"/>
</dbReference>
<dbReference type="EMBL" id="FNEJ01000010">
    <property type="protein sequence ID" value="SDI80339.1"/>
    <property type="molecule type" value="Genomic_DNA"/>
</dbReference>
<keyword evidence="3" id="KW-1003">Cell membrane</keyword>
<evidence type="ECO:0000256" key="4">
    <source>
        <dbReference type="ARBA" id="ARBA00022679"/>
    </source>
</evidence>
<evidence type="ECO:0000256" key="1">
    <source>
        <dbReference type="ARBA" id="ARBA00004236"/>
    </source>
</evidence>
<keyword evidence="12" id="KW-1185">Reference proteome</keyword>
<keyword evidence="8" id="KW-0270">Exopolysaccharide synthesis</keyword>
<keyword evidence="7 9" id="KW-0472">Membrane</keyword>
<dbReference type="AlphaFoldDB" id="A0A1G8NJB4"/>
<comment type="similarity">
    <text evidence="2">Belongs to the bacterial sugar transferase family.</text>
</comment>
<dbReference type="PANTHER" id="PTHR30576">
    <property type="entry name" value="COLANIC BIOSYNTHESIS UDP-GLUCOSE LIPID CARRIER TRANSFERASE"/>
    <property type="match status" value="1"/>
</dbReference>
<comment type="subcellular location">
    <subcellularLocation>
        <location evidence="1">Cell membrane</location>
    </subcellularLocation>
</comment>
<keyword evidence="4 11" id="KW-0808">Transferase</keyword>
<dbReference type="GO" id="GO:0016780">
    <property type="term" value="F:phosphotransferase activity, for other substituted phosphate groups"/>
    <property type="evidence" value="ECO:0007669"/>
    <property type="project" value="TreeGrafter"/>
</dbReference>
<dbReference type="GO" id="GO:0000271">
    <property type="term" value="P:polysaccharide biosynthetic process"/>
    <property type="evidence" value="ECO:0007669"/>
    <property type="project" value="UniProtKB-KW"/>
</dbReference>
<evidence type="ECO:0000313" key="12">
    <source>
        <dbReference type="Proteomes" id="UP000199093"/>
    </source>
</evidence>
<dbReference type="Pfam" id="PF02397">
    <property type="entry name" value="Bac_transf"/>
    <property type="match status" value="1"/>
</dbReference>
<proteinExistence type="inferred from homology"/>
<protein>
    <submittedName>
        <fullName evidence="11">Sugar transferase involved in LPS biosynthesis (Colanic, teichoic acid)</fullName>
    </submittedName>
</protein>
<sequence length="232" mass="26310">MGAMNFMDMSDATPVTFRARKIAVRNEGRTMYTRFGKRALDLTLAIAMLPLLLPVITVLWLLTRRDGGPGFFGHRRVGRNGKSFRCWKIRTMVVDAEAKLQQHLADNPEAAAEWARDHKLTNDPRITRIGNFLRRTSLDELPQIWNVLKGEMSFVGPRPVTRVEMKKYGFYRTAYLSMRPGITGLWQVSGRNDVSYDERVRMDVQYLSDASLANDLKLILGTGMAVLGSTGR</sequence>
<evidence type="ECO:0000256" key="8">
    <source>
        <dbReference type="ARBA" id="ARBA00023169"/>
    </source>
</evidence>
<dbReference type="STRING" id="555512.SAMN04487993_1010101"/>